<keyword evidence="5" id="KW-1185">Reference proteome</keyword>
<evidence type="ECO:0000256" key="2">
    <source>
        <dbReference type="SAM" id="Phobius"/>
    </source>
</evidence>
<reference evidence="4 5" key="1">
    <citation type="submission" date="2012-06" db="EMBL/GenBank/DDBJ databases">
        <title>The complete chromosome of genome of Turneriella parva DSM 21527.</title>
        <authorList>
            <consortium name="US DOE Joint Genome Institute (JGI-PGF)"/>
            <person name="Lucas S."/>
            <person name="Han J."/>
            <person name="Lapidus A."/>
            <person name="Bruce D."/>
            <person name="Goodwin L."/>
            <person name="Pitluck S."/>
            <person name="Peters L."/>
            <person name="Kyrpides N."/>
            <person name="Mavromatis K."/>
            <person name="Ivanova N."/>
            <person name="Mikhailova N."/>
            <person name="Chertkov O."/>
            <person name="Detter J.C."/>
            <person name="Tapia R."/>
            <person name="Han C."/>
            <person name="Land M."/>
            <person name="Hauser L."/>
            <person name="Markowitz V."/>
            <person name="Cheng J.-F."/>
            <person name="Hugenholtz P."/>
            <person name="Woyke T."/>
            <person name="Wu D."/>
            <person name="Gronow S."/>
            <person name="Wellnitz S."/>
            <person name="Brambilla E."/>
            <person name="Klenk H.-P."/>
            <person name="Eisen J.A."/>
        </authorList>
    </citation>
    <scope>NUCLEOTIDE SEQUENCE [LARGE SCALE GENOMIC DNA]</scope>
    <source>
        <strain evidence="5">ATCC BAA-1111 / DSM 21527 / NCTC 11395 / H</strain>
    </source>
</reference>
<dbReference type="KEGG" id="tpx:Turpa_2758"/>
<dbReference type="AlphaFoldDB" id="I4B7Z0"/>
<dbReference type="PANTHER" id="PTHR43156:SF2">
    <property type="entry name" value="STAGE II SPORULATION PROTEIN E"/>
    <property type="match status" value="1"/>
</dbReference>
<accession>I4B7Z0</accession>
<keyword evidence="1" id="KW-0378">Hydrolase</keyword>
<dbReference type="HOGENOM" id="CLU_430781_0_0_12"/>
<dbReference type="Pfam" id="PF07695">
    <property type="entry name" value="7TMR-DISM_7TM"/>
    <property type="match status" value="1"/>
</dbReference>
<dbReference type="InterPro" id="IPR001932">
    <property type="entry name" value="PPM-type_phosphatase-like_dom"/>
</dbReference>
<sequence>MVSRFLLLPFVLTPIFAFIETAEIRLADRGATSLRGFWQFSSGPDTHKLRVDKEWRLQGIKNVANGRFSLAIDIPAELRTGDFAIILPPVSAAVRISLNGQLIADKGIVSPAFRYPQNSSEAFSWYPVKAELLRAGLRQELALDITGFHGGGGLYGNSHIYFGGLEAIKEKYNFIFLMTAFLSAAMFMIAIFHFALVSDKHYRRANLHYVLLSLAMSAHILGMNGLGYYLWNDFIFNAALIHLLVAAFPFALTGFTLRYFQLHYPVIRRLAYWYGSAMALFLATVAAFPVFIPLYLNVGLPFGVTVMALSLAFAIFGAIQGVRQNIEGAQLVLIGLLTYGVAVLNDVIFYFYSATQYKFADAGFLVTVICVALALAQRLQRSAFEKEELRDWKKEVSLAAQIQNLALPRRSISNANLQIETLFKPMKIIGGDFFGFHEISENVTGVLIADVSGHGIAAALMVNTLNTVFLQQRENAANPAQLMQKMNAALYPHLQEQFVTAAYCLLDFSARKILFAQAGHPPIYLLRRDGQGLEKVKPKGKFFGFLPQMSYEIAELSMNDYSRLFLYSDGVIEAGAIQGRPYSVARLENFLLKSGQLAPPELLAALDRDIQHATQTSMNHDDDSSCVVVDLRLAA</sequence>
<organism evidence="4 5">
    <name type="scientific">Turneriella parva (strain ATCC BAA-1111 / DSM 21527 / NCTC 11395 / H)</name>
    <name type="common">Leptospira parva</name>
    <dbReference type="NCBI Taxonomy" id="869212"/>
    <lineage>
        <taxon>Bacteria</taxon>
        <taxon>Pseudomonadati</taxon>
        <taxon>Spirochaetota</taxon>
        <taxon>Spirochaetia</taxon>
        <taxon>Leptospirales</taxon>
        <taxon>Leptospiraceae</taxon>
        <taxon>Turneriella</taxon>
    </lineage>
</organism>
<keyword evidence="2" id="KW-0812">Transmembrane</keyword>
<dbReference type="InterPro" id="IPR011623">
    <property type="entry name" value="7TMR_DISM_rcpt_extracell_dom1"/>
</dbReference>
<gene>
    <name evidence="4" type="ordered locus">Turpa_2758</name>
</gene>
<proteinExistence type="predicted"/>
<dbReference type="InterPro" id="IPR036457">
    <property type="entry name" value="PPM-type-like_dom_sf"/>
</dbReference>
<feature type="transmembrane region" description="Helical" evidence="2">
    <location>
        <begin position="174"/>
        <end position="197"/>
    </location>
</feature>
<dbReference type="SUPFAM" id="SSF81606">
    <property type="entry name" value="PP2C-like"/>
    <property type="match status" value="1"/>
</dbReference>
<protein>
    <submittedName>
        <fullName evidence="4">Protein serine/threonine phosphatase</fullName>
    </submittedName>
</protein>
<dbReference type="PANTHER" id="PTHR43156">
    <property type="entry name" value="STAGE II SPORULATION PROTEIN E-RELATED"/>
    <property type="match status" value="1"/>
</dbReference>
<name>I4B7Z0_TURPD</name>
<dbReference type="InterPro" id="IPR052016">
    <property type="entry name" value="Bact_Sigma-Reg"/>
</dbReference>
<dbReference type="GO" id="GO:0016791">
    <property type="term" value="F:phosphatase activity"/>
    <property type="evidence" value="ECO:0007669"/>
    <property type="project" value="TreeGrafter"/>
</dbReference>
<dbReference type="SMART" id="SM00331">
    <property type="entry name" value="PP2C_SIG"/>
    <property type="match status" value="1"/>
</dbReference>
<evidence type="ECO:0000313" key="4">
    <source>
        <dbReference type="EMBL" id="AFM13397.1"/>
    </source>
</evidence>
<feature type="transmembrane region" description="Helical" evidence="2">
    <location>
        <begin position="209"/>
        <end position="229"/>
    </location>
</feature>
<keyword evidence="2" id="KW-0472">Membrane</keyword>
<evidence type="ECO:0000259" key="3">
    <source>
        <dbReference type="SMART" id="SM00331"/>
    </source>
</evidence>
<dbReference type="Proteomes" id="UP000006048">
    <property type="component" value="Chromosome"/>
</dbReference>
<feature type="transmembrane region" description="Helical" evidence="2">
    <location>
        <begin position="235"/>
        <end position="260"/>
    </location>
</feature>
<dbReference type="Gene3D" id="3.60.40.10">
    <property type="entry name" value="PPM-type phosphatase domain"/>
    <property type="match status" value="1"/>
</dbReference>
<feature type="transmembrane region" description="Helical" evidence="2">
    <location>
        <begin position="272"/>
        <end position="292"/>
    </location>
</feature>
<dbReference type="EMBL" id="CP002959">
    <property type="protein sequence ID" value="AFM13397.1"/>
    <property type="molecule type" value="Genomic_DNA"/>
</dbReference>
<feature type="transmembrane region" description="Helical" evidence="2">
    <location>
        <begin position="298"/>
        <end position="319"/>
    </location>
</feature>
<keyword evidence="2" id="KW-1133">Transmembrane helix</keyword>
<dbReference type="STRING" id="869212.Turpa_2758"/>
<feature type="domain" description="PPM-type phosphatase" evidence="3">
    <location>
        <begin position="414"/>
        <end position="631"/>
    </location>
</feature>
<feature type="transmembrane region" description="Helical" evidence="2">
    <location>
        <begin position="359"/>
        <end position="376"/>
    </location>
</feature>
<feature type="transmembrane region" description="Helical" evidence="2">
    <location>
        <begin position="331"/>
        <end position="353"/>
    </location>
</feature>
<dbReference type="Pfam" id="PF07228">
    <property type="entry name" value="SpoIIE"/>
    <property type="match status" value="1"/>
</dbReference>
<evidence type="ECO:0000313" key="5">
    <source>
        <dbReference type="Proteomes" id="UP000006048"/>
    </source>
</evidence>
<evidence type="ECO:0000256" key="1">
    <source>
        <dbReference type="ARBA" id="ARBA00022801"/>
    </source>
</evidence>